<gene>
    <name evidence="2" type="ORF">GCM10017577_17000</name>
</gene>
<reference evidence="2" key="2">
    <citation type="submission" date="2023-01" db="EMBL/GenBank/DDBJ databases">
        <authorList>
            <person name="Sun Q."/>
            <person name="Evtushenko L."/>
        </authorList>
    </citation>
    <scope>NUCLEOTIDE SEQUENCE</scope>
    <source>
        <strain evidence="2">VKM Ac-1069</strain>
    </source>
</reference>
<feature type="domain" description="FAS1-like dehydratase" evidence="1">
    <location>
        <begin position="32"/>
        <end position="168"/>
    </location>
</feature>
<dbReference type="Gene3D" id="3.10.129.10">
    <property type="entry name" value="Hotdog Thioesterase"/>
    <property type="match status" value="2"/>
</dbReference>
<evidence type="ECO:0000313" key="2">
    <source>
        <dbReference type="EMBL" id="GLL10560.1"/>
    </source>
</evidence>
<dbReference type="RefSeq" id="WP_051736796.1">
    <property type="nucleotide sequence ID" value="NZ_BAAAUZ010000002.1"/>
</dbReference>
<sequence length="402" mass="45587">MSDGLLQGSITDEAIELMRERIGYPNPTMRNGVVTWPWNETASTDSIRQFAHGYGDLNPLYTDRHYGADTRWGGMVAPPGYEWTMGIDHSPTVPDELAARTRFALRGVHLFNAGHEGWFYKPIRPGDTLTRSTVLADVREKESTFAGRSVIATNENTWWDQEGRVVARRRPWYIHAERRKVDSTGRKSRPAEQRASYTPEQIQEIDDAYDAELIRGADTLFYEDAEVGAPGPRMVKGPMLITDLMNFFMGAGWYGYGFPALRLGRENRRRLRGFYSKDDFGAWDAIMRIHWDDGGAQRIGVPAAYDIGPLRWTWLVHYCTNFSGDDGWVYRVRGEFRRFNYVGDTTWLTSTITDKRIDPTLGPLVELALSGTNQRGDQNIRGDATVLLASRALGPVRLPEPV</sequence>
<keyword evidence="3" id="KW-1185">Reference proteome</keyword>
<reference evidence="2" key="1">
    <citation type="journal article" date="2014" name="Int. J. Syst. Evol. Microbiol.">
        <title>Complete genome sequence of Corynebacterium casei LMG S-19264T (=DSM 44701T), isolated from a smear-ripened cheese.</title>
        <authorList>
            <consortium name="US DOE Joint Genome Institute (JGI-PGF)"/>
            <person name="Walter F."/>
            <person name="Albersmeier A."/>
            <person name="Kalinowski J."/>
            <person name="Ruckert C."/>
        </authorList>
    </citation>
    <scope>NUCLEOTIDE SEQUENCE</scope>
    <source>
        <strain evidence="2">VKM Ac-1069</strain>
    </source>
</reference>
<dbReference type="CDD" id="cd03441">
    <property type="entry name" value="R_hydratase_like"/>
    <property type="match status" value="1"/>
</dbReference>
<dbReference type="Pfam" id="PF13452">
    <property type="entry name" value="FAS1_DH_region"/>
    <property type="match status" value="1"/>
</dbReference>
<dbReference type="EMBL" id="BSFQ01000005">
    <property type="protein sequence ID" value="GLL10560.1"/>
    <property type="molecule type" value="Genomic_DNA"/>
</dbReference>
<dbReference type="InterPro" id="IPR029069">
    <property type="entry name" value="HotDog_dom_sf"/>
</dbReference>
<evidence type="ECO:0000313" key="3">
    <source>
        <dbReference type="Proteomes" id="UP001143463"/>
    </source>
</evidence>
<dbReference type="AlphaFoldDB" id="A0A9W6L0I8"/>
<dbReference type="InterPro" id="IPR039569">
    <property type="entry name" value="FAS1-like_DH_region"/>
</dbReference>
<proteinExistence type="predicted"/>
<protein>
    <submittedName>
        <fullName evidence="2">Acyl dehydratase</fullName>
    </submittedName>
</protein>
<dbReference type="Proteomes" id="UP001143463">
    <property type="component" value="Unassembled WGS sequence"/>
</dbReference>
<name>A0A9W6L0I8_9PSEU</name>
<organism evidence="2 3">
    <name type="scientific">Pseudonocardia halophobica</name>
    <dbReference type="NCBI Taxonomy" id="29401"/>
    <lineage>
        <taxon>Bacteria</taxon>
        <taxon>Bacillati</taxon>
        <taxon>Actinomycetota</taxon>
        <taxon>Actinomycetes</taxon>
        <taxon>Pseudonocardiales</taxon>
        <taxon>Pseudonocardiaceae</taxon>
        <taxon>Pseudonocardia</taxon>
    </lineage>
</organism>
<accession>A0A9W6L0I8</accession>
<evidence type="ECO:0000259" key="1">
    <source>
        <dbReference type="Pfam" id="PF13452"/>
    </source>
</evidence>
<dbReference type="SUPFAM" id="SSF54637">
    <property type="entry name" value="Thioesterase/thiol ester dehydrase-isomerase"/>
    <property type="match status" value="2"/>
</dbReference>
<comment type="caution">
    <text evidence="2">The sequence shown here is derived from an EMBL/GenBank/DDBJ whole genome shotgun (WGS) entry which is preliminary data.</text>
</comment>